<name>A0ABD3LT90_EUCGL</name>
<dbReference type="EMBL" id="JBJKBG010000001">
    <property type="protein sequence ID" value="KAL3754984.1"/>
    <property type="molecule type" value="Genomic_DNA"/>
</dbReference>
<dbReference type="InterPro" id="IPR044730">
    <property type="entry name" value="RNase_H-like_dom_plant"/>
</dbReference>
<keyword evidence="4" id="KW-1185">Reference proteome</keyword>
<dbReference type="PANTHER" id="PTHR47723">
    <property type="entry name" value="OS05G0353850 PROTEIN"/>
    <property type="match status" value="1"/>
</dbReference>
<evidence type="ECO:0000313" key="3">
    <source>
        <dbReference type="EMBL" id="KAL3754984.1"/>
    </source>
</evidence>
<dbReference type="InterPro" id="IPR012337">
    <property type="entry name" value="RNaseH-like_sf"/>
</dbReference>
<comment type="caution">
    <text evidence="3">The sequence shown here is derived from an EMBL/GenBank/DDBJ whole genome shotgun (WGS) entry which is preliminary data.</text>
</comment>
<dbReference type="Proteomes" id="UP001634007">
    <property type="component" value="Unassembled WGS sequence"/>
</dbReference>
<dbReference type="CDD" id="cd06222">
    <property type="entry name" value="RNase_H_like"/>
    <property type="match status" value="1"/>
</dbReference>
<dbReference type="InterPro" id="IPR036397">
    <property type="entry name" value="RNaseH_sf"/>
</dbReference>
<organism evidence="3 4">
    <name type="scientific">Eucalyptus globulus</name>
    <name type="common">Tasmanian blue gum</name>
    <dbReference type="NCBI Taxonomy" id="34317"/>
    <lineage>
        <taxon>Eukaryota</taxon>
        <taxon>Viridiplantae</taxon>
        <taxon>Streptophyta</taxon>
        <taxon>Embryophyta</taxon>
        <taxon>Tracheophyta</taxon>
        <taxon>Spermatophyta</taxon>
        <taxon>Magnoliopsida</taxon>
        <taxon>eudicotyledons</taxon>
        <taxon>Gunneridae</taxon>
        <taxon>Pentapetalae</taxon>
        <taxon>rosids</taxon>
        <taxon>malvids</taxon>
        <taxon>Myrtales</taxon>
        <taxon>Myrtaceae</taxon>
        <taxon>Myrtoideae</taxon>
        <taxon>Eucalypteae</taxon>
        <taxon>Eucalyptus</taxon>
    </lineage>
</organism>
<dbReference type="AlphaFoldDB" id="A0ABD3LT90"/>
<feature type="domain" description="RNase H type-1" evidence="1">
    <location>
        <begin position="167"/>
        <end position="286"/>
    </location>
</feature>
<dbReference type="InterPro" id="IPR002156">
    <property type="entry name" value="RNaseH_domain"/>
</dbReference>
<dbReference type="Pfam" id="PF13966">
    <property type="entry name" value="zf-RVT"/>
    <property type="match status" value="1"/>
</dbReference>
<dbReference type="Pfam" id="PF13456">
    <property type="entry name" value="RVT_3"/>
    <property type="match status" value="1"/>
</dbReference>
<dbReference type="SUPFAM" id="SSF53098">
    <property type="entry name" value="Ribonuclease H-like"/>
    <property type="match status" value="1"/>
</dbReference>
<proteinExistence type="predicted"/>
<accession>A0ABD3LT90</accession>
<gene>
    <name evidence="3" type="ORF">ACJRO7_002116</name>
</gene>
<evidence type="ECO:0000313" key="4">
    <source>
        <dbReference type="Proteomes" id="UP001634007"/>
    </source>
</evidence>
<feature type="domain" description="Reverse transcriptase zinc-binding" evidence="2">
    <location>
        <begin position="4"/>
        <end position="60"/>
    </location>
</feature>
<reference evidence="3 4" key="1">
    <citation type="submission" date="2024-11" db="EMBL/GenBank/DDBJ databases">
        <title>Chromosome-level genome assembly of Eucalyptus globulus Labill. provides insights into its genome evolution.</title>
        <authorList>
            <person name="Li X."/>
        </authorList>
    </citation>
    <scope>NUCLEOTIDE SEQUENCE [LARGE SCALE GENOMIC DNA]</scope>
    <source>
        <strain evidence="3">CL2024</strain>
        <tissue evidence="3">Fresh tender leaves</tissue>
    </source>
</reference>
<dbReference type="InterPro" id="IPR026960">
    <property type="entry name" value="RVT-Znf"/>
</dbReference>
<evidence type="ECO:0000259" key="1">
    <source>
        <dbReference type="Pfam" id="PF13456"/>
    </source>
</evidence>
<protein>
    <submittedName>
        <fullName evidence="3">Uncharacterized protein</fullName>
    </submittedName>
</protein>
<dbReference type="InterPro" id="IPR053151">
    <property type="entry name" value="RNase_H-like"/>
</dbReference>
<evidence type="ECO:0000259" key="2">
    <source>
        <dbReference type="Pfam" id="PF13966"/>
    </source>
</evidence>
<dbReference type="PANTHER" id="PTHR47723:SF23">
    <property type="entry name" value="REVERSE TRANSCRIPTASE-LIKE PROTEIN"/>
    <property type="match status" value="1"/>
</dbReference>
<dbReference type="Gene3D" id="3.30.420.10">
    <property type="entry name" value="Ribonuclease H-like superfamily/Ribonuclease H"/>
    <property type="match status" value="1"/>
</dbReference>
<sequence length="323" mass="36977">MRTSPKVKIFIWNACQNAIPTKENLWKRKILPDPVCDLCRDKVESVEHTLLLCPWAAKVWNYPEINLRVDAHEVKRIDEWLVQFIRRNSHLPSLDRIANLLWQIWKERNNFVFRGTKPEVCKVIDLAKFQQASYQKWGFRHTPEQKFEEQQISLTWQAPKAGSFKINVDGSLCEGSMEGAVACVVRDSSGSLIDGFTKLVRAESVLQLETLGVLEALKYLKEKKVGEALVETDNQSVVNCLTKEEEMNWQARADLFECKSLLQQLPLVGLTYCPRSANAIADWAARQQRMKTLPPRWWASPPLSLWTLLCLDAPPTGFVVSAV</sequence>